<accession>A0AAU8IE73</accession>
<dbReference type="PANTHER" id="PTHR30204">
    <property type="entry name" value="REDOX-CYCLING DRUG-SENSING TRANSCRIPTIONAL ACTIVATOR SOXR"/>
    <property type="match status" value="1"/>
</dbReference>
<evidence type="ECO:0000256" key="2">
    <source>
        <dbReference type="ARBA" id="ARBA00023015"/>
    </source>
</evidence>
<evidence type="ECO:0000256" key="1">
    <source>
        <dbReference type="ARBA" id="ARBA00022491"/>
    </source>
</evidence>
<gene>
    <name evidence="6" type="ORF">ABNN70_12040</name>
</gene>
<dbReference type="CDD" id="cd00592">
    <property type="entry name" value="HTH_MerR-like"/>
    <property type="match status" value="1"/>
</dbReference>
<dbReference type="GO" id="GO:0003700">
    <property type="term" value="F:DNA-binding transcription factor activity"/>
    <property type="evidence" value="ECO:0007669"/>
    <property type="project" value="InterPro"/>
</dbReference>
<dbReference type="SMART" id="SM00422">
    <property type="entry name" value="HTH_MERR"/>
    <property type="match status" value="1"/>
</dbReference>
<dbReference type="InterPro" id="IPR000551">
    <property type="entry name" value="MerR-type_HTH_dom"/>
</dbReference>
<reference evidence="6" key="1">
    <citation type="submission" date="2024-06" db="EMBL/GenBank/DDBJ databases">
        <authorList>
            <person name="Fan A."/>
            <person name="Zhang F.Y."/>
            <person name="Zhang L."/>
        </authorList>
    </citation>
    <scope>NUCLEOTIDE SEQUENCE</scope>
    <source>
        <strain evidence="6">Y61</strain>
    </source>
</reference>
<dbReference type="InterPro" id="IPR047057">
    <property type="entry name" value="MerR_fam"/>
</dbReference>
<dbReference type="PANTHER" id="PTHR30204:SF69">
    <property type="entry name" value="MERR-FAMILY TRANSCRIPTIONAL REGULATOR"/>
    <property type="match status" value="1"/>
</dbReference>
<evidence type="ECO:0000256" key="4">
    <source>
        <dbReference type="ARBA" id="ARBA00023163"/>
    </source>
</evidence>
<keyword evidence="1" id="KW-0678">Repressor</keyword>
<dbReference type="PROSITE" id="PS50937">
    <property type="entry name" value="HTH_MERR_2"/>
    <property type="match status" value="1"/>
</dbReference>
<dbReference type="RefSeq" id="WP_353947924.1">
    <property type="nucleotide sequence ID" value="NZ_CP159510.1"/>
</dbReference>
<feature type="domain" description="HTH merR-type" evidence="5">
    <location>
        <begin position="1"/>
        <end position="67"/>
    </location>
</feature>
<dbReference type="AlphaFoldDB" id="A0AAU8IE73"/>
<dbReference type="EMBL" id="CP159510">
    <property type="protein sequence ID" value="XCJ16393.1"/>
    <property type="molecule type" value="Genomic_DNA"/>
</dbReference>
<sequence>MKTGQFVTLCRTTKDTVRYYEALGLIQPAMNGAFKDFRKTEVEDFQAIKDMQRMGLSLKTIQKIFSLKRTYGCGSSHLIQNILEQLMSQRSALAVEEAHIRDKITYIDQLIVELKNLHPEEMGKDAAKEQDYGKTL</sequence>
<dbReference type="Pfam" id="PF13411">
    <property type="entry name" value="MerR_1"/>
    <property type="match status" value="1"/>
</dbReference>
<keyword evidence="4" id="KW-0804">Transcription</keyword>
<proteinExistence type="predicted"/>
<keyword evidence="3" id="KW-0238">DNA-binding</keyword>
<evidence type="ECO:0000256" key="3">
    <source>
        <dbReference type="ARBA" id="ARBA00023125"/>
    </source>
</evidence>
<name>A0AAU8IE73_9BACL</name>
<dbReference type="GO" id="GO:0003677">
    <property type="term" value="F:DNA binding"/>
    <property type="evidence" value="ECO:0007669"/>
    <property type="project" value="UniProtKB-KW"/>
</dbReference>
<protein>
    <submittedName>
        <fullName evidence="6">MerR family transcriptional regulator</fullName>
    </submittedName>
</protein>
<evidence type="ECO:0000259" key="5">
    <source>
        <dbReference type="PROSITE" id="PS50937"/>
    </source>
</evidence>
<organism evidence="6">
    <name type="scientific">Sporolactobacillus sp. Y61</name>
    <dbReference type="NCBI Taxonomy" id="3160863"/>
    <lineage>
        <taxon>Bacteria</taxon>
        <taxon>Bacillati</taxon>
        <taxon>Bacillota</taxon>
        <taxon>Bacilli</taxon>
        <taxon>Bacillales</taxon>
        <taxon>Sporolactobacillaceae</taxon>
        <taxon>Sporolactobacillus</taxon>
    </lineage>
</organism>
<dbReference type="SUPFAM" id="SSF46955">
    <property type="entry name" value="Putative DNA-binding domain"/>
    <property type="match status" value="1"/>
</dbReference>
<dbReference type="InterPro" id="IPR009061">
    <property type="entry name" value="DNA-bd_dom_put_sf"/>
</dbReference>
<evidence type="ECO:0000313" key="6">
    <source>
        <dbReference type="EMBL" id="XCJ16393.1"/>
    </source>
</evidence>
<keyword evidence="2" id="KW-0805">Transcription regulation</keyword>
<dbReference type="Gene3D" id="1.10.1660.10">
    <property type="match status" value="1"/>
</dbReference>